<reference evidence="2 3" key="2">
    <citation type="submission" date="2018-10" db="EMBL/GenBank/DDBJ databases">
        <authorList>
            <consortium name="Pathogen Informatics"/>
        </authorList>
    </citation>
    <scope>NUCLEOTIDE SEQUENCE [LARGE SCALE GENOMIC DNA]</scope>
</reference>
<feature type="region of interest" description="Disordered" evidence="1">
    <location>
        <begin position="133"/>
        <end position="158"/>
    </location>
</feature>
<evidence type="ECO:0000313" key="2">
    <source>
        <dbReference type="EMBL" id="VDD92188.1"/>
    </source>
</evidence>
<feature type="compositionally biased region" description="Basic and acidic residues" evidence="1">
    <location>
        <begin position="66"/>
        <end position="75"/>
    </location>
</feature>
<organism evidence="4">
    <name type="scientific">Enterobius vermicularis</name>
    <name type="common">Human pinworm</name>
    <dbReference type="NCBI Taxonomy" id="51028"/>
    <lineage>
        <taxon>Eukaryota</taxon>
        <taxon>Metazoa</taxon>
        <taxon>Ecdysozoa</taxon>
        <taxon>Nematoda</taxon>
        <taxon>Chromadorea</taxon>
        <taxon>Rhabditida</taxon>
        <taxon>Spirurina</taxon>
        <taxon>Oxyuridomorpha</taxon>
        <taxon>Oxyuroidea</taxon>
        <taxon>Oxyuridae</taxon>
        <taxon>Enterobius</taxon>
    </lineage>
</organism>
<dbReference type="AlphaFoldDB" id="A0A0N4VAD0"/>
<evidence type="ECO:0000256" key="1">
    <source>
        <dbReference type="SAM" id="MobiDB-lite"/>
    </source>
</evidence>
<dbReference type="WBParaSite" id="EVEC_0000741801-mRNA-1">
    <property type="protein sequence ID" value="EVEC_0000741801-mRNA-1"/>
    <property type="gene ID" value="EVEC_0000741801"/>
</dbReference>
<protein>
    <submittedName>
        <fullName evidence="4">DUF2040 domain-containing protein</fullName>
    </submittedName>
</protein>
<sequence length="158" mass="18760">MVPEVAEVAPEIRMIFQNRGLHIILIMYMLKKNSASYKEPVAEQKEHFMFPPEVEEEPVSEATTEEEPKEKSPFDFWKKKEEQAKKAKETNPIQFKYGQTQAEAARKERAFKLKESSRFKFWKDREKEYKKAEKRKIQMQKGGRAALNIEDRDSEEDE</sequence>
<feature type="region of interest" description="Disordered" evidence="1">
    <location>
        <begin position="52"/>
        <end position="75"/>
    </location>
</feature>
<evidence type="ECO:0000313" key="4">
    <source>
        <dbReference type="WBParaSite" id="EVEC_0000741801-mRNA-1"/>
    </source>
</evidence>
<accession>A0A0N4VAD0</accession>
<reference evidence="4" key="1">
    <citation type="submission" date="2017-02" db="UniProtKB">
        <authorList>
            <consortium name="WormBaseParasite"/>
        </authorList>
    </citation>
    <scope>IDENTIFICATION</scope>
</reference>
<keyword evidence="3" id="KW-1185">Reference proteome</keyword>
<evidence type="ECO:0000313" key="3">
    <source>
        <dbReference type="Proteomes" id="UP000274131"/>
    </source>
</evidence>
<proteinExistence type="predicted"/>
<gene>
    <name evidence="2" type="ORF">EVEC_LOCUS6939</name>
</gene>
<name>A0A0N4VAD0_ENTVE</name>
<dbReference type="Proteomes" id="UP000274131">
    <property type="component" value="Unassembled WGS sequence"/>
</dbReference>
<dbReference type="EMBL" id="UXUI01008705">
    <property type="protein sequence ID" value="VDD92188.1"/>
    <property type="molecule type" value="Genomic_DNA"/>
</dbReference>
<feature type="compositionally biased region" description="Acidic residues" evidence="1">
    <location>
        <begin position="53"/>
        <end position="65"/>
    </location>
</feature>